<dbReference type="SUPFAM" id="SSF47157">
    <property type="entry name" value="Mitochondrial import receptor subunit Tom20"/>
    <property type="match status" value="1"/>
</dbReference>
<dbReference type="PRINTS" id="PR00351">
    <property type="entry name" value="OM20RECEPTOR"/>
</dbReference>
<evidence type="ECO:0000256" key="11">
    <source>
        <dbReference type="PIRNR" id="PIRNR037707"/>
    </source>
</evidence>
<dbReference type="AlphaFoldDB" id="A0A7R9KVI3"/>
<evidence type="ECO:0000256" key="13">
    <source>
        <dbReference type="SAM" id="Phobius"/>
    </source>
</evidence>
<keyword evidence="5 13" id="KW-0812">Transmembrane</keyword>
<dbReference type="GO" id="GO:0030150">
    <property type="term" value="P:protein import into mitochondrial matrix"/>
    <property type="evidence" value="ECO:0007669"/>
    <property type="project" value="TreeGrafter"/>
</dbReference>
<dbReference type="EMBL" id="CAJPIZ010006428">
    <property type="protein sequence ID" value="CAG2109511.1"/>
    <property type="molecule type" value="Genomic_DNA"/>
</dbReference>
<keyword evidence="3" id="KW-0813">Transport</keyword>
<evidence type="ECO:0000256" key="6">
    <source>
        <dbReference type="ARBA" id="ARBA00022787"/>
    </source>
</evidence>
<dbReference type="InterPro" id="IPR002056">
    <property type="entry name" value="MAS20"/>
</dbReference>
<keyword evidence="8 13" id="KW-1133">Transmembrane helix</keyword>
<dbReference type="FunFam" id="1.20.960.10:FF:000001">
    <property type="entry name" value="Mitochondrial import receptor subunit TOM20 homolog"/>
    <property type="match status" value="1"/>
</dbReference>
<evidence type="ECO:0000313" key="14">
    <source>
        <dbReference type="EMBL" id="CAD7629081.1"/>
    </source>
</evidence>
<dbReference type="GO" id="GO:0008320">
    <property type="term" value="F:protein transmembrane transporter activity"/>
    <property type="evidence" value="ECO:0007669"/>
    <property type="project" value="TreeGrafter"/>
</dbReference>
<evidence type="ECO:0000256" key="5">
    <source>
        <dbReference type="ARBA" id="ARBA00022692"/>
    </source>
</evidence>
<dbReference type="OrthoDB" id="2154253at2759"/>
<feature type="transmembrane region" description="Helical" evidence="13">
    <location>
        <begin position="6"/>
        <end position="24"/>
    </location>
</feature>
<feature type="region of interest" description="Disordered" evidence="12">
    <location>
        <begin position="137"/>
        <end position="163"/>
    </location>
</feature>
<dbReference type="GO" id="GO:0006605">
    <property type="term" value="P:protein targeting"/>
    <property type="evidence" value="ECO:0007669"/>
    <property type="project" value="InterPro"/>
</dbReference>
<keyword evidence="15" id="KW-1185">Reference proteome</keyword>
<comment type="similarity">
    <text evidence="2 11">Belongs to the Tom20 family.</text>
</comment>
<evidence type="ECO:0000313" key="15">
    <source>
        <dbReference type="Proteomes" id="UP000759131"/>
    </source>
</evidence>
<dbReference type="PIRSF" id="PIRSF037707">
    <property type="entry name" value="MAS20_rcpt"/>
    <property type="match status" value="1"/>
</dbReference>
<dbReference type="InterPro" id="IPR022422">
    <property type="entry name" value="MAS20_rcpt_metazoan"/>
</dbReference>
<keyword evidence="10 11" id="KW-0472">Membrane</keyword>
<evidence type="ECO:0000256" key="4">
    <source>
        <dbReference type="ARBA" id="ARBA00022553"/>
    </source>
</evidence>
<dbReference type="PRINTS" id="PR01989">
    <property type="entry name" value="EUOM20RECPTR"/>
</dbReference>
<keyword evidence="9 11" id="KW-0496">Mitochondrion</keyword>
<evidence type="ECO:0000256" key="12">
    <source>
        <dbReference type="SAM" id="MobiDB-lite"/>
    </source>
</evidence>
<dbReference type="Proteomes" id="UP000759131">
    <property type="component" value="Unassembled WGS sequence"/>
</dbReference>
<evidence type="ECO:0000256" key="7">
    <source>
        <dbReference type="ARBA" id="ARBA00022927"/>
    </source>
</evidence>
<keyword evidence="7" id="KW-0653">Protein transport</keyword>
<dbReference type="GO" id="GO:0030943">
    <property type="term" value="F:mitochondrion targeting sequence binding"/>
    <property type="evidence" value="ECO:0007669"/>
    <property type="project" value="TreeGrafter"/>
</dbReference>
<comment type="subcellular location">
    <subcellularLocation>
        <location evidence="1">Mitochondrion outer membrane</location>
        <topology evidence="1">Single-pass membrane protein</topology>
    </subcellularLocation>
</comment>
<dbReference type="GO" id="GO:0005742">
    <property type="term" value="C:mitochondrial outer membrane translocase complex"/>
    <property type="evidence" value="ECO:0007669"/>
    <property type="project" value="UniProtKB-UniRule"/>
</dbReference>
<evidence type="ECO:0000256" key="2">
    <source>
        <dbReference type="ARBA" id="ARBA00005792"/>
    </source>
</evidence>
<dbReference type="EMBL" id="OC861003">
    <property type="protein sequence ID" value="CAD7629081.1"/>
    <property type="molecule type" value="Genomic_DNA"/>
</dbReference>
<keyword evidence="6 11" id="KW-1000">Mitochondrion outer membrane</keyword>
<dbReference type="PANTHER" id="PTHR12430:SF0">
    <property type="entry name" value="TRANSLOCASE OF OUTER MITOCHONDRIAL MEMBRANE 20"/>
    <property type="match status" value="1"/>
</dbReference>
<dbReference type="GO" id="GO:0016031">
    <property type="term" value="P:tRNA import into mitochondrion"/>
    <property type="evidence" value="ECO:0007669"/>
    <property type="project" value="TreeGrafter"/>
</dbReference>
<dbReference type="InterPro" id="IPR023392">
    <property type="entry name" value="Tom20_dom_sf"/>
</dbReference>
<dbReference type="GO" id="GO:0006886">
    <property type="term" value="P:intracellular protein transport"/>
    <property type="evidence" value="ECO:0007669"/>
    <property type="project" value="InterPro"/>
</dbReference>
<dbReference type="Pfam" id="PF02064">
    <property type="entry name" value="MAS20"/>
    <property type="match status" value="1"/>
</dbReference>
<reference evidence="14" key="1">
    <citation type="submission" date="2020-11" db="EMBL/GenBank/DDBJ databases">
        <authorList>
            <person name="Tran Van P."/>
        </authorList>
    </citation>
    <scope>NUCLEOTIDE SEQUENCE</scope>
</reference>
<evidence type="ECO:0000256" key="1">
    <source>
        <dbReference type="ARBA" id="ARBA00004572"/>
    </source>
</evidence>
<protein>
    <recommendedName>
        <fullName evidence="16">Mitochondrial import receptor subunit TOM20</fullName>
    </recommendedName>
</protein>
<evidence type="ECO:0000256" key="8">
    <source>
        <dbReference type="ARBA" id="ARBA00022989"/>
    </source>
</evidence>
<evidence type="ECO:0000256" key="9">
    <source>
        <dbReference type="ARBA" id="ARBA00023128"/>
    </source>
</evidence>
<gene>
    <name evidence="14" type="ORF">OSB1V03_LOCUS9498</name>
</gene>
<name>A0A7R9KVI3_9ACAR</name>
<keyword evidence="4" id="KW-0597">Phosphoprotein</keyword>
<organism evidence="14">
    <name type="scientific">Medioppia subpectinata</name>
    <dbReference type="NCBI Taxonomy" id="1979941"/>
    <lineage>
        <taxon>Eukaryota</taxon>
        <taxon>Metazoa</taxon>
        <taxon>Ecdysozoa</taxon>
        <taxon>Arthropoda</taxon>
        <taxon>Chelicerata</taxon>
        <taxon>Arachnida</taxon>
        <taxon>Acari</taxon>
        <taxon>Acariformes</taxon>
        <taxon>Sarcoptiformes</taxon>
        <taxon>Oribatida</taxon>
        <taxon>Brachypylina</taxon>
        <taxon>Oppioidea</taxon>
        <taxon>Oppiidae</taxon>
        <taxon>Medioppia</taxon>
    </lineage>
</organism>
<proteinExistence type="inferred from homology"/>
<sequence length="163" mass="17795">MISKTALGVAAGVVGVVAYCVYFDRKRRADPDFKKKLREKRKMAAKARESGDHLSMDIPDLRDYEAVQQFFIKEVQLGEELLAAGDIETGIEHLSNAVAVCGQPQQLLQVLQQTLPPQVFNLLLQRLPVVSQKLAKSMGGGATGPEPPMSATITEAMAEEDVE</sequence>
<evidence type="ECO:0008006" key="16">
    <source>
        <dbReference type="Google" id="ProtNLM"/>
    </source>
</evidence>
<dbReference type="Gene3D" id="1.20.960.10">
    <property type="entry name" value="Mitochondrial outer membrane translocase complex, subunit Tom20 domain"/>
    <property type="match status" value="1"/>
</dbReference>
<dbReference type="PANTHER" id="PTHR12430">
    <property type="entry name" value="MITOCHONDRIAL IMPORT RECEPTOR SUBUNIT TOM20"/>
    <property type="match status" value="1"/>
</dbReference>
<evidence type="ECO:0000256" key="10">
    <source>
        <dbReference type="ARBA" id="ARBA00023136"/>
    </source>
</evidence>
<evidence type="ECO:0000256" key="3">
    <source>
        <dbReference type="ARBA" id="ARBA00022448"/>
    </source>
</evidence>
<accession>A0A7R9KVI3</accession>